<dbReference type="Gene3D" id="3.40.50.1820">
    <property type="entry name" value="alpha/beta hydrolase"/>
    <property type="match status" value="1"/>
</dbReference>
<dbReference type="InterPro" id="IPR020802">
    <property type="entry name" value="TesA-like"/>
</dbReference>
<keyword evidence="3" id="KW-0808">Transferase</keyword>
<protein>
    <submittedName>
        <fullName evidence="5">Atromentin synthetase</fullName>
    </submittedName>
</protein>
<dbReference type="InterPro" id="IPR009081">
    <property type="entry name" value="PP-bd_ACP"/>
</dbReference>
<dbReference type="InterPro" id="IPR036736">
    <property type="entry name" value="ACP-like_sf"/>
</dbReference>
<evidence type="ECO:0000313" key="5">
    <source>
        <dbReference type="EMBL" id="KAF9792663.1"/>
    </source>
</evidence>
<dbReference type="SUPFAM" id="SSF56801">
    <property type="entry name" value="Acetyl-CoA synthetase-like"/>
    <property type="match status" value="1"/>
</dbReference>
<dbReference type="SMART" id="SM00824">
    <property type="entry name" value="PKS_TE"/>
    <property type="match status" value="1"/>
</dbReference>
<reference evidence="5" key="2">
    <citation type="submission" date="2020-11" db="EMBL/GenBank/DDBJ databases">
        <authorList>
            <consortium name="DOE Joint Genome Institute"/>
            <person name="Kuo A."/>
            <person name="Miyauchi S."/>
            <person name="Kiss E."/>
            <person name="Drula E."/>
            <person name="Kohler A."/>
            <person name="Sanchez-Garcia M."/>
            <person name="Andreopoulos B."/>
            <person name="Barry K.W."/>
            <person name="Bonito G."/>
            <person name="Buee M."/>
            <person name="Carver A."/>
            <person name="Chen C."/>
            <person name="Cichocki N."/>
            <person name="Clum A."/>
            <person name="Culley D."/>
            <person name="Crous P.W."/>
            <person name="Fauchery L."/>
            <person name="Girlanda M."/>
            <person name="Hayes R."/>
            <person name="Keri Z."/>
            <person name="Labutti K."/>
            <person name="Lipzen A."/>
            <person name="Lombard V."/>
            <person name="Magnuson J."/>
            <person name="Maillard F."/>
            <person name="Morin E."/>
            <person name="Murat C."/>
            <person name="Nolan M."/>
            <person name="Ohm R."/>
            <person name="Pangilinan J."/>
            <person name="Pereira M."/>
            <person name="Perotto S."/>
            <person name="Peter M."/>
            <person name="Riley R."/>
            <person name="Sitrit Y."/>
            <person name="Stielow B."/>
            <person name="Szollosi G."/>
            <person name="Zifcakova L."/>
            <person name="Stursova M."/>
            <person name="Spatafora J.W."/>
            <person name="Tedersoo L."/>
            <person name="Vaario L.-M."/>
            <person name="Yamada A."/>
            <person name="Yan M."/>
            <person name="Wang P."/>
            <person name="Xu J."/>
            <person name="Bruns T."/>
            <person name="Baldrian P."/>
            <person name="Vilgalys R."/>
            <person name="Henrissat B."/>
            <person name="Grigoriev I.V."/>
            <person name="Hibbett D."/>
            <person name="Nagy L.G."/>
            <person name="Martin F.M."/>
        </authorList>
    </citation>
    <scope>NUCLEOTIDE SEQUENCE</scope>
    <source>
        <strain evidence="5">UH-Tt-Lm1</strain>
    </source>
</reference>
<dbReference type="Proteomes" id="UP000736335">
    <property type="component" value="Unassembled WGS sequence"/>
</dbReference>
<keyword evidence="6" id="KW-1185">Reference proteome</keyword>
<dbReference type="InterPro" id="IPR045851">
    <property type="entry name" value="AMP-bd_C_sf"/>
</dbReference>
<keyword evidence="2" id="KW-0597">Phosphoprotein</keyword>
<feature type="domain" description="Carrier" evidence="4">
    <location>
        <begin position="639"/>
        <end position="718"/>
    </location>
</feature>
<sequence>MAPVAVPSSQPGKDAIANIKSMVTSSFSSSENRRVAPNLTTLPEMLTWAAKTHGHKSLTFVTSPTTAEVNDVAWLESSVKAMAFAFTMAFGSSTIGASSHGKKPIVIVYLSSHKDNMLAVWSTLCAGFVPCLLPNLTAQLDHRKAHIEHLNSLLTSDGVKPIWLTHQIGSGQLNEAGATGLNIKLFDDVKKAAEAQECPKDFKFAPAESDSEAILFLTSGSTGFSKAVVHTHRTILNACVSKAEAYKLTPKSTIMNWVAFDHVAGSLEMHFTPLMHGCNQIHVDAATILSDPMVFLHLIDDHRVSMTFAPNFLISKIAKDLSAQASQLKGTFDLSSLKRINSGGEAVVTSTVKAFCEALNAVRAPGLDDITIEMSAGFGMTETCAGSIYDCIPCSLSNPGKNLPSSEFLPLGRGNRGLEMRVVSPEDGCTPLADGESGELQLRGPMLFVKYYNNPTATEQSFVEGGWFRSGDLGIIENGELRLSGRIKDTIIVHGVSYGIPELETYLQGKEAEGLIADSYLVVAPFRAANQDTESFVVFYAPSFDFYSENATKEADLQVAALLQKAHAYIKNVCIKMVTLAPHQIIPIPMEQLSKEKSTLGKLSRAKLVKQYTAGVFTQHITRVDGLLQLSRNEIFVKAAPGSVAEKICTIFEGIFDLDMGSVSAEDNFFEMGGTSIDVIRLKREVEMTMQLPDEIPILRILLHPTPNLLSTLVEQILNPSPSDANVYDPIVPLQTTGDKTPIFFVHPGVGEVLIFVNLAKYFHGERPFYAFRARGFDKGQPVFTSMEEMVTCYADAMQKVRPHGPYALAGYSYGGVVAYEVAKVIESRGEEVKFVGLINIPPHIADRMHEITYTGGMLNLSYFLGLVTKQDAHELAEPFSKLPKEEQLQKVWDMAPPQRLHELQMSIPKLDHWVGIARSLIECGKSYVPNGSVEVLDVFYAIPLKGTKDDWLNKQLKPWQGFCRRDVEGREDGATFTDVPGQHYTLMDFDHVPFFQKIFRERLEARGI</sequence>
<dbReference type="AlphaFoldDB" id="A0A9P6LCX4"/>
<dbReference type="SUPFAM" id="SSF53474">
    <property type="entry name" value="alpha/beta-Hydrolases"/>
    <property type="match status" value="1"/>
</dbReference>
<dbReference type="InterPro" id="IPR029058">
    <property type="entry name" value="AB_hydrolase_fold"/>
</dbReference>
<dbReference type="InterPro" id="IPR000873">
    <property type="entry name" value="AMP-dep_synth/lig_dom"/>
</dbReference>
<evidence type="ECO:0000256" key="3">
    <source>
        <dbReference type="ARBA" id="ARBA00022679"/>
    </source>
</evidence>
<dbReference type="PANTHER" id="PTHR24096:SF267">
    <property type="entry name" value="MALONATE--COA LIGASE ACSF3, MITOCHONDRIAL"/>
    <property type="match status" value="1"/>
</dbReference>
<dbReference type="SUPFAM" id="SSF47336">
    <property type="entry name" value="ACP-like"/>
    <property type="match status" value="1"/>
</dbReference>
<keyword evidence="1" id="KW-0596">Phosphopantetheine</keyword>
<evidence type="ECO:0000256" key="1">
    <source>
        <dbReference type="ARBA" id="ARBA00022450"/>
    </source>
</evidence>
<evidence type="ECO:0000256" key="2">
    <source>
        <dbReference type="ARBA" id="ARBA00022553"/>
    </source>
</evidence>
<dbReference type="Pfam" id="PF00550">
    <property type="entry name" value="PP-binding"/>
    <property type="match status" value="1"/>
</dbReference>
<dbReference type="InterPro" id="IPR042099">
    <property type="entry name" value="ANL_N_sf"/>
</dbReference>
<dbReference type="InterPro" id="IPR001031">
    <property type="entry name" value="Thioesterase"/>
</dbReference>
<dbReference type="PANTHER" id="PTHR24096">
    <property type="entry name" value="LONG-CHAIN-FATTY-ACID--COA LIGASE"/>
    <property type="match status" value="1"/>
</dbReference>
<gene>
    <name evidence="5" type="ORF">BJ322DRAFT_64622</name>
</gene>
<dbReference type="GO" id="GO:0006633">
    <property type="term" value="P:fatty acid biosynthetic process"/>
    <property type="evidence" value="ECO:0007669"/>
    <property type="project" value="TreeGrafter"/>
</dbReference>
<dbReference type="OrthoDB" id="288590at2759"/>
<dbReference type="Gene3D" id="1.10.1200.10">
    <property type="entry name" value="ACP-like"/>
    <property type="match status" value="1"/>
</dbReference>
<dbReference type="InterPro" id="IPR020845">
    <property type="entry name" value="AMP-binding_CS"/>
</dbReference>
<dbReference type="PROSITE" id="PS50075">
    <property type="entry name" value="CARRIER"/>
    <property type="match status" value="1"/>
</dbReference>
<accession>A0A9P6LCX4</accession>
<dbReference type="Pfam" id="PF00501">
    <property type="entry name" value="AMP-binding"/>
    <property type="match status" value="1"/>
</dbReference>
<dbReference type="PROSITE" id="PS00455">
    <property type="entry name" value="AMP_BINDING"/>
    <property type="match status" value="1"/>
</dbReference>
<name>A0A9P6LCX4_9AGAM</name>
<proteinExistence type="predicted"/>
<evidence type="ECO:0000313" key="6">
    <source>
        <dbReference type="Proteomes" id="UP000736335"/>
    </source>
</evidence>
<evidence type="ECO:0000259" key="4">
    <source>
        <dbReference type="PROSITE" id="PS50075"/>
    </source>
</evidence>
<reference evidence="5" key="1">
    <citation type="journal article" date="2020" name="Nat. Commun.">
        <title>Large-scale genome sequencing of mycorrhizal fungi provides insights into the early evolution of symbiotic traits.</title>
        <authorList>
            <person name="Miyauchi S."/>
            <person name="Kiss E."/>
            <person name="Kuo A."/>
            <person name="Drula E."/>
            <person name="Kohler A."/>
            <person name="Sanchez-Garcia M."/>
            <person name="Morin E."/>
            <person name="Andreopoulos B."/>
            <person name="Barry K.W."/>
            <person name="Bonito G."/>
            <person name="Buee M."/>
            <person name="Carver A."/>
            <person name="Chen C."/>
            <person name="Cichocki N."/>
            <person name="Clum A."/>
            <person name="Culley D."/>
            <person name="Crous P.W."/>
            <person name="Fauchery L."/>
            <person name="Girlanda M."/>
            <person name="Hayes R.D."/>
            <person name="Keri Z."/>
            <person name="LaButti K."/>
            <person name="Lipzen A."/>
            <person name="Lombard V."/>
            <person name="Magnuson J."/>
            <person name="Maillard F."/>
            <person name="Murat C."/>
            <person name="Nolan M."/>
            <person name="Ohm R.A."/>
            <person name="Pangilinan J."/>
            <person name="Pereira M.F."/>
            <person name="Perotto S."/>
            <person name="Peter M."/>
            <person name="Pfister S."/>
            <person name="Riley R."/>
            <person name="Sitrit Y."/>
            <person name="Stielow J.B."/>
            <person name="Szollosi G."/>
            <person name="Zifcakova L."/>
            <person name="Stursova M."/>
            <person name="Spatafora J.W."/>
            <person name="Tedersoo L."/>
            <person name="Vaario L.M."/>
            <person name="Yamada A."/>
            <person name="Yan M."/>
            <person name="Wang P."/>
            <person name="Xu J."/>
            <person name="Bruns T."/>
            <person name="Baldrian P."/>
            <person name="Vilgalys R."/>
            <person name="Dunand C."/>
            <person name="Henrissat B."/>
            <person name="Grigoriev I.V."/>
            <person name="Hibbett D."/>
            <person name="Nagy L.G."/>
            <person name="Martin F.M."/>
        </authorList>
    </citation>
    <scope>NUCLEOTIDE SEQUENCE</scope>
    <source>
        <strain evidence="5">UH-Tt-Lm1</strain>
    </source>
</reference>
<dbReference type="Gene3D" id="3.30.300.30">
    <property type="match status" value="1"/>
</dbReference>
<dbReference type="GO" id="GO:0016740">
    <property type="term" value="F:transferase activity"/>
    <property type="evidence" value="ECO:0007669"/>
    <property type="project" value="UniProtKB-KW"/>
</dbReference>
<organism evidence="5 6">
    <name type="scientific">Thelephora terrestris</name>
    <dbReference type="NCBI Taxonomy" id="56493"/>
    <lineage>
        <taxon>Eukaryota</taxon>
        <taxon>Fungi</taxon>
        <taxon>Dikarya</taxon>
        <taxon>Basidiomycota</taxon>
        <taxon>Agaricomycotina</taxon>
        <taxon>Agaricomycetes</taxon>
        <taxon>Thelephorales</taxon>
        <taxon>Thelephoraceae</taxon>
        <taxon>Thelephora</taxon>
    </lineage>
</organism>
<dbReference type="Pfam" id="PF00975">
    <property type="entry name" value="Thioesterase"/>
    <property type="match status" value="1"/>
</dbReference>
<dbReference type="Gene3D" id="3.40.50.12780">
    <property type="entry name" value="N-terminal domain of ligase-like"/>
    <property type="match status" value="1"/>
</dbReference>
<dbReference type="EMBL" id="WIUZ02000001">
    <property type="protein sequence ID" value="KAF9792663.1"/>
    <property type="molecule type" value="Genomic_DNA"/>
</dbReference>
<comment type="caution">
    <text evidence="5">The sequence shown here is derived from an EMBL/GenBank/DDBJ whole genome shotgun (WGS) entry which is preliminary data.</text>
</comment>
<dbReference type="GO" id="GO:0031957">
    <property type="term" value="F:very long-chain fatty acid-CoA ligase activity"/>
    <property type="evidence" value="ECO:0007669"/>
    <property type="project" value="TreeGrafter"/>
</dbReference>